<proteinExistence type="predicted"/>
<dbReference type="InterPro" id="IPR002376">
    <property type="entry name" value="Formyl_transf_N"/>
</dbReference>
<dbReference type="GO" id="GO:0005829">
    <property type="term" value="C:cytosol"/>
    <property type="evidence" value="ECO:0007669"/>
    <property type="project" value="TreeGrafter"/>
</dbReference>
<accession>A0A087S2Z5</accession>
<keyword evidence="3" id="KW-1185">Reference proteome</keyword>
<comment type="caution">
    <text evidence="2">The sequence shown here is derived from an EMBL/GenBank/DDBJ whole genome shotgun (WGS) entry which is preliminary data.</text>
</comment>
<organism evidence="2 3">
    <name type="scientific">Marine Group I thaumarchaeote SCGC AAA799-P11</name>
    <dbReference type="NCBI Taxonomy" id="1502295"/>
    <lineage>
        <taxon>Archaea</taxon>
        <taxon>Nitrososphaerota</taxon>
        <taxon>Marine Group I</taxon>
    </lineage>
</organism>
<dbReference type="SUPFAM" id="SSF53328">
    <property type="entry name" value="Formyltransferase"/>
    <property type="match status" value="1"/>
</dbReference>
<name>A0A087S2Z5_9ARCH</name>
<dbReference type="GO" id="GO:0004479">
    <property type="term" value="F:methionyl-tRNA formyltransferase activity"/>
    <property type="evidence" value="ECO:0007669"/>
    <property type="project" value="UniProtKB-EC"/>
</dbReference>
<evidence type="ECO:0000313" key="2">
    <source>
        <dbReference type="EMBL" id="KFM20099.1"/>
    </source>
</evidence>
<evidence type="ECO:0000259" key="1">
    <source>
        <dbReference type="Pfam" id="PF00551"/>
    </source>
</evidence>
<dbReference type="InterPro" id="IPR036477">
    <property type="entry name" value="Formyl_transf_N_sf"/>
</dbReference>
<dbReference type="PANTHER" id="PTHR11138">
    <property type="entry name" value="METHIONYL-TRNA FORMYLTRANSFERASE"/>
    <property type="match status" value="1"/>
</dbReference>
<feature type="domain" description="Formyl transferase N-terminal" evidence="1">
    <location>
        <begin position="25"/>
        <end position="182"/>
    </location>
</feature>
<dbReference type="EC" id="2.1.2.9" evidence="2"/>
<gene>
    <name evidence="2" type="primary">arnA</name>
    <name evidence="2" type="ORF">AAA799P11_00170</name>
</gene>
<dbReference type="Gene3D" id="3.40.50.12230">
    <property type="match status" value="1"/>
</dbReference>
<sequence length="195" mass="22414">MKTVVCFVSRPHGFSIVDALVNSPKYKILKIFTHSLNPKSQDPTRSQRTDFQKFVQICQKNCIPLEKIDEKNQSISDVPQCDFIVEVSWRYLIGEEITNKANIVAFGIHRGKLPEYAGAQPIKQALENNEKNIVLSAHYLDSEIDQGTVIDSISHPVNYINTHTLDENIRRLRDEITELFPKLMFNVFKFFNNSS</sequence>
<dbReference type="PANTHER" id="PTHR11138:SF5">
    <property type="entry name" value="METHIONYL-TRNA FORMYLTRANSFERASE, MITOCHONDRIAL"/>
    <property type="match status" value="1"/>
</dbReference>
<reference evidence="2 3" key="1">
    <citation type="submission" date="2014-06" db="EMBL/GenBank/DDBJ databases">
        <authorList>
            <person name="Ngugi D.K."/>
            <person name="Blom J."/>
            <person name="Alam I."/>
            <person name="Rashid M."/>
            <person name="Baalawi W."/>
            <person name="Zhang G."/>
            <person name="Hikmawan T."/>
            <person name="Guan Y."/>
            <person name="Antunes A."/>
            <person name="Siam R."/>
            <person name="El-Dorry H."/>
            <person name="Bajic V."/>
            <person name="Stingl U."/>
        </authorList>
    </citation>
    <scope>NUCLEOTIDE SEQUENCE [LARGE SCALE GENOMIC DNA]</scope>
    <source>
        <strain evidence="2">SCGC AAA799-P11</strain>
    </source>
</reference>
<dbReference type="Pfam" id="PF00551">
    <property type="entry name" value="Formyl_trans_N"/>
    <property type="match status" value="1"/>
</dbReference>
<dbReference type="PATRIC" id="fig|1502295.3.peg.169"/>
<keyword evidence="2" id="KW-0808">Transferase</keyword>
<protein>
    <submittedName>
        <fullName evidence="2">Bifunctional polymyxin resistance protein ArnA</fullName>
        <ecNumber evidence="2">2.1.2.9</ecNumber>
    </submittedName>
</protein>
<dbReference type="AlphaFoldDB" id="A0A087S2Z5"/>
<dbReference type="Proteomes" id="UP000029387">
    <property type="component" value="Unassembled WGS sequence"/>
</dbReference>
<evidence type="ECO:0000313" key="3">
    <source>
        <dbReference type="Proteomes" id="UP000029387"/>
    </source>
</evidence>
<dbReference type="EMBL" id="JOSZ01000002">
    <property type="protein sequence ID" value="KFM20099.1"/>
    <property type="molecule type" value="Genomic_DNA"/>
</dbReference>